<organism evidence="3 4">
    <name type="scientific">Pseudoclavibacter helvolus</name>
    <dbReference type="NCBI Taxonomy" id="255205"/>
    <lineage>
        <taxon>Bacteria</taxon>
        <taxon>Bacillati</taxon>
        <taxon>Actinomycetota</taxon>
        <taxon>Actinomycetes</taxon>
        <taxon>Micrococcales</taxon>
        <taxon>Microbacteriaceae</taxon>
        <taxon>Pseudoclavibacter</taxon>
    </lineage>
</organism>
<proteinExistence type="predicted"/>
<feature type="signal peptide" evidence="1">
    <location>
        <begin position="1"/>
        <end position="20"/>
    </location>
</feature>
<dbReference type="PROSITE" id="PS51257">
    <property type="entry name" value="PROKAR_LIPOPROTEIN"/>
    <property type="match status" value="1"/>
</dbReference>
<dbReference type="InterPro" id="IPR026004">
    <property type="entry name" value="Septum_form"/>
</dbReference>
<evidence type="ECO:0000256" key="1">
    <source>
        <dbReference type="SAM" id="SignalP"/>
    </source>
</evidence>
<sequence length="147" mass="14763">MAHRIPASLLTAFLVGGALAACASSPELSRAVPITELGVGDCFSSDAELTVATLAASCETPHLYEVMSTTPSALGEVYPGEEALVAEADAVCSAGFEGLGRDAVAGLVALHLVPSEASWTNGDRDIACLLAASDGTELTGSRLPTGS</sequence>
<dbReference type="AlphaFoldDB" id="A0A7W4UM38"/>
<accession>A0A7W4UM38</accession>
<dbReference type="Pfam" id="PF13845">
    <property type="entry name" value="Septum_form"/>
    <property type="match status" value="1"/>
</dbReference>
<dbReference type="Proteomes" id="UP000545286">
    <property type="component" value="Unassembled WGS sequence"/>
</dbReference>
<comment type="caution">
    <text evidence="3">The sequence shown here is derived from an EMBL/GenBank/DDBJ whole genome shotgun (WGS) entry which is preliminary data.</text>
</comment>
<keyword evidence="4" id="KW-1185">Reference proteome</keyword>
<dbReference type="RefSeq" id="WP_068493216.1">
    <property type="nucleotide sequence ID" value="NZ_CZJY01000045.1"/>
</dbReference>
<feature type="domain" description="Septum formation-related" evidence="2">
    <location>
        <begin position="40"/>
        <end position="137"/>
    </location>
</feature>
<dbReference type="EMBL" id="JACHWJ010000001">
    <property type="protein sequence ID" value="MBB2956936.1"/>
    <property type="molecule type" value="Genomic_DNA"/>
</dbReference>
<feature type="chain" id="PRO_5038444766" description="Septum formation-related domain-containing protein" evidence="1">
    <location>
        <begin position="21"/>
        <end position="147"/>
    </location>
</feature>
<evidence type="ECO:0000313" key="3">
    <source>
        <dbReference type="EMBL" id="MBB2956936.1"/>
    </source>
</evidence>
<protein>
    <recommendedName>
        <fullName evidence="2">Septum formation-related domain-containing protein</fullName>
    </recommendedName>
</protein>
<keyword evidence="1" id="KW-0732">Signal</keyword>
<evidence type="ECO:0000259" key="2">
    <source>
        <dbReference type="Pfam" id="PF13845"/>
    </source>
</evidence>
<evidence type="ECO:0000313" key="4">
    <source>
        <dbReference type="Proteomes" id="UP000545286"/>
    </source>
</evidence>
<reference evidence="3 4" key="1">
    <citation type="submission" date="2020-08" db="EMBL/GenBank/DDBJ databases">
        <title>Sequencing the genomes of 1000 actinobacteria strains.</title>
        <authorList>
            <person name="Klenk H.-P."/>
        </authorList>
    </citation>
    <scope>NUCLEOTIDE SEQUENCE [LARGE SCALE GENOMIC DNA]</scope>
    <source>
        <strain evidence="3 4">DSM 20419</strain>
    </source>
</reference>
<name>A0A7W4UM38_9MICO</name>
<gene>
    <name evidence="3" type="ORF">FHX72_001048</name>
</gene>